<comment type="caution">
    <text evidence="3">The sequence shown here is derived from an EMBL/GenBank/DDBJ whole genome shotgun (WGS) entry which is preliminary data.</text>
</comment>
<dbReference type="PANTHER" id="PTHR24321:SF8">
    <property type="entry name" value="ESTRADIOL 17-BETA-DEHYDROGENASE 8-RELATED"/>
    <property type="match status" value="1"/>
</dbReference>
<dbReference type="InterPro" id="IPR002347">
    <property type="entry name" value="SDR_fam"/>
</dbReference>
<dbReference type="Proteomes" id="UP000179467">
    <property type="component" value="Unassembled WGS sequence"/>
</dbReference>
<dbReference type="EMBL" id="MIPT01000001">
    <property type="protein sequence ID" value="OHT20285.1"/>
    <property type="molecule type" value="Genomic_DNA"/>
</dbReference>
<comment type="similarity">
    <text evidence="1">Belongs to the short-chain dehydrogenases/reductases (SDR) family.</text>
</comment>
<proteinExistence type="inferred from homology"/>
<dbReference type="PRINTS" id="PR00081">
    <property type="entry name" value="GDHRDH"/>
</dbReference>
<reference evidence="3 4" key="1">
    <citation type="submission" date="2016-09" db="EMBL/GenBank/DDBJ databases">
        <title>Metabolic pathway, cell adaptation mechanisms and a novel monoxygenase revealed through proteogenomic-transcription analysis of a Sphingomonas haloaromaticamans strain degrading the fungicide ortho-phenylphenol.</title>
        <authorList>
            <person name="Perruchon C."/>
            <person name="Papadopoulou E.S."/>
            <person name="Rousidou C."/>
            <person name="Vasileiadis S."/>
            <person name="Tanou G."/>
            <person name="Amoutzias G."/>
            <person name="Molassiotis A."/>
            <person name="Karpouzas D.G."/>
        </authorList>
    </citation>
    <scope>NUCLEOTIDE SEQUENCE [LARGE SCALE GENOMIC DNA]</scope>
    <source>
        <strain evidence="3 4">P3</strain>
    </source>
</reference>
<dbReference type="FunFam" id="3.40.50.720:FF:000084">
    <property type="entry name" value="Short-chain dehydrogenase reductase"/>
    <property type="match status" value="1"/>
</dbReference>
<dbReference type="InterPro" id="IPR020904">
    <property type="entry name" value="Sc_DH/Rdtase_CS"/>
</dbReference>
<organism evidence="3 4">
    <name type="scientific">Edaphosphingomonas haloaromaticamans</name>
    <dbReference type="NCBI Taxonomy" id="653954"/>
    <lineage>
        <taxon>Bacteria</taxon>
        <taxon>Pseudomonadati</taxon>
        <taxon>Pseudomonadota</taxon>
        <taxon>Alphaproteobacteria</taxon>
        <taxon>Sphingomonadales</taxon>
        <taxon>Rhizorhabdaceae</taxon>
        <taxon>Edaphosphingomonas</taxon>
    </lineage>
</organism>
<evidence type="ECO:0000313" key="3">
    <source>
        <dbReference type="EMBL" id="OHT20285.1"/>
    </source>
</evidence>
<keyword evidence="2 3" id="KW-0560">Oxidoreductase</keyword>
<dbReference type="Pfam" id="PF13561">
    <property type="entry name" value="adh_short_C2"/>
    <property type="match status" value="1"/>
</dbReference>
<evidence type="ECO:0000313" key="4">
    <source>
        <dbReference type="Proteomes" id="UP000179467"/>
    </source>
</evidence>
<dbReference type="PROSITE" id="PS00061">
    <property type="entry name" value="ADH_SHORT"/>
    <property type="match status" value="1"/>
</dbReference>
<protein>
    <submittedName>
        <fullName evidence="3">D-beta-hydroxybutyrate dehydrogenase</fullName>
        <ecNumber evidence="3">1.1.1.30</ecNumber>
    </submittedName>
</protein>
<dbReference type="AlphaFoldDB" id="A0A1S1HDL3"/>
<sequence length="248" mass="24978">MNRMVGKVALVTGAASGIGRASAVRLASEGAIVICADRNLAGAEETASGLSGASAVQFDAASAASCRDLVAHVVARHGKLDVLCNIAGIGGFGHAAEISDESWDQLVAINLSSIFHLTKAALPHLEKTQGNIVNMASASGLVGAAYASAYSATKAGVVGYTRTVAIEYAARQVRVNAICPGGVDTPLIAGGMGDIEGVDFALILRMSPKMAPLAQPEDVAAAVAFLASDDARFITGIMLPVDGGQTAG</sequence>
<evidence type="ECO:0000256" key="1">
    <source>
        <dbReference type="ARBA" id="ARBA00006484"/>
    </source>
</evidence>
<accession>A0A1S1HDL3</accession>
<dbReference type="Gene3D" id="3.40.50.720">
    <property type="entry name" value="NAD(P)-binding Rossmann-like Domain"/>
    <property type="match status" value="1"/>
</dbReference>
<dbReference type="PRINTS" id="PR00080">
    <property type="entry name" value="SDRFAMILY"/>
</dbReference>
<dbReference type="GO" id="GO:0003858">
    <property type="term" value="F:3-hydroxybutyrate dehydrogenase activity"/>
    <property type="evidence" value="ECO:0007669"/>
    <property type="project" value="UniProtKB-EC"/>
</dbReference>
<dbReference type="InterPro" id="IPR036291">
    <property type="entry name" value="NAD(P)-bd_dom_sf"/>
</dbReference>
<keyword evidence="4" id="KW-1185">Reference proteome</keyword>
<dbReference type="RefSeq" id="WP_070933911.1">
    <property type="nucleotide sequence ID" value="NZ_MIPT01000001.1"/>
</dbReference>
<name>A0A1S1HDL3_9SPHN</name>
<dbReference type="EC" id="1.1.1.30" evidence="3"/>
<evidence type="ECO:0000256" key="2">
    <source>
        <dbReference type="ARBA" id="ARBA00023002"/>
    </source>
</evidence>
<dbReference type="CDD" id="cd05233">
    <property type="entry name" value="SDR_c"/>
    <property type="match status" value="1"/>
</dbReference>
<gene>
    <name evidence="3" type="primary">bdhA_1</name>
    <name evidence="3" type="ORF">BHE75_02281</name>
</gene>
<dbReference type="SUPFAM" id="SSF51735">
    <property type="entry name" value="NAD(P)-binding Rossmann-fold domains"/>
    <property type="match status" value="1"/>
</dbReference>
<dbReference type="OrthoDB" id="9804774at2"/>
<dbReference type="PANTHER" id="PTHR24321">
    <property type="entry name" value="DEHYDROGENASES, SHORT CHAIN"/>
    <property type="match status" value="1"/>
</dbReference>